<gene>
    <name evidence="10" type="ORF">SacazDRAFT_03831</name>
</gene>
<evidence type="ECO:0000259" key="9">
    <source>
        <dbReference type="Pfam" id="PF10502"/>
    </source>
</evidence>
<dbReference type="AlphaFoldDB" id="H8GB68"/>
<comment type="catalytic activity">
    <reaction evidence="1 7">
        <text>Cleavage of hydrophobic, N-terminal signal or leader sequences from secreted and periplasmic proteins.</text>
        <dbReference type="EC" id="3.4.21.89"/>
    </reaction>
</comment>
<evidence type="ECO:0000256" key="8">
    <source>
        <dbReference type="SAM" id="MobiDB-lite"/>
    </source>
</evidence>
<dbReference type="SUPFAM" id="SSF51306">
    <property type="entry name" value="LexA/Signal peptidase"/>
    <property type="match status" value="1"/>
</dbReference>
<feature type="active site" evidence="6">
    <location>
        <position position="168"/>
    </location>
</feature>
<dbReference type="InterPro" id="IPR019758">
    <property type="entry name" value="Pept_S26A_signal_pept_1_CS"/>
</dbReference>
<evidence type="ECO:0000256" key="4">
    <source>
        <dbReference type="ARBA" id="ARBA00013208"/>
    </source>
</evidence>
<dbReference type="RefSeq" id="WP_005444193.1">
    <property type="nucleotide sequence ID" value="NZ_CM001466.1"/>
</dbReference>
<name>H8GB68_9PSEU</name>
<dbReference type="OrthoDB" id="9815782at2"/>
<keyword evidence="7" id="KW-0812">Transmembrane</keyword>
<evidence type="ECO:0000313" key="10">
    <source>
        <dbReference type="EMBL" id="EHY90691.1"/>
    </source>
</evidence>
<keyword evidence="7" id="KW-0472">Membrane</keyword>
<dbReference type="PANTHER" id="PTHR43390:SF1">
    <property type="entry name" value="CHLOROPLAST PROCESSING PEPTIDASE"/>
    <property type="match status" value="1"/>
</dbReference>
<dbReference type="Pfam" id="PF10502">
    <property type="entry name" value="Peptidase_S26"/>
    <property type="match status" value="1"/>
</dbReference>
<reference evidence="10 11" key="1">
    <citation type="journal article" date="2012" name="Stand. Genomic Sci.">
        <title>Genome sequence of the soil bacterium Saccharomonospora azurea type strain (NA-128(T)).</title>
        <authorList>
            <person name="Klenk H.P."/>
            <person name="Held B."/>
            <person name="Lucas S."/>
            <person name="Lapidus A."/>
            <person name="Copeland A."/>
            <person name="Hammon N."/>
            <person name="Pitluck S."/>
            <person name="Goodwin L.A."/>
            <person name="Han C."/>
            <person name="Tapia R."/>
            <person name="Brambilla E.M."/>
            <person name="Potter G."/>
            <person name="Land M."/>
            <person name="Ivanova N."/>
            <person name="Rohde M."/>
            <person name="Goker M."/>
            <person name="Detter J.C."/>
            <person name="Kyrpides N.C."/>
            <person name="Woyke T."/>
        </authorList>
    </citation>
    <scope>NUCLEOTIDE SEQUENCE [LARGE SCALE GENOMIC DNA]</scope>
    <source>
        <strain evidence="10 11">NA-128</strain>
    </source>
</reference>
<evidence type="ECO:0000256" key="6">
    <source>
        <dbReference type="PIRSR" id="PIRSR600223-1"/>
    </source>
</evidence>
<evidence type="ECO:0000313" key="11">
    <source>
        <dbReference type="Proteomes" id="UP000004705"/>
    </source>
</evidence>
<dbReference type="InterPro" id="IPR036286">
    <property type="entry name" value="LexA/Signal_pep-like_sf"/>
</dbReference>
<dbReference type="EC" id="3.4.21.89" evidence="4 7"/>
<evidence type="ECO:0000256" key="1">
    <source>
        <dbReference type="ARBA" id="ARBA00000677"/>
    </source>
</evidence>
<comment type="subcellular location">
    <subcellularLocation>
        <location evidence="2">Cell membrane</location>
        <topology evidence="2">Single-pass type II membrane protein</topology>
    </subcellularLocation>
    <subcellularLocation>
        <location evidence="7">Membrane</location>
        <topology evidence="7">Single-pass type II membrane protein</topology>
    </subcellularLocation>
</comment>
<dbReference type="EMBL" id="CM001466">
    <property type="protein sequence ID" value="EHY90691.1"/>
    <property type="molecule type" value="Genomic_DNA"/>
</dbReference>
<feature type="domain" description="Peptidase S26" evidence="9">
    <location>
        <begin position="60"/>
        <end position="259"/>
    </location>
</feature>
<keyword evidence="7" id="KW-1133">Transmembrane helix</keyword>
<dbReference type="Gene3D" id="2.10.109.10">
    <property type="entry name" value="Umud Fragment, subunit A"/>
    <property type="match status" value="1"/>
</dbReference>
<feature type="compositionally biased region" description="Low complexity" evidence="8">
    <location>
        <begin position="23"/>
        <end position="42"/>
    </location>
</feature>
<evidence type="ECO:0000256" key="3">
    <source>
        <dbReference type="ARBA" id="ARBA00009370"/>
    </source>
</evidence>
<dbReference type="GO" id="GO:0004252">
    <property type="term" value="F:serine-type endopeptidase activity"/>
    <property type="evidence" value="ECO:0007669"/>
    <property type="project" value="InterPro"/>
</dbReference>
<feature type="active site" evidence="6">
    <location>
        <position position="89"/>
    </location>
</feature>
<evidence type="ECO:0000256" key="5">
    <source>
        <dbReference type="ARBA" id="ARBA00022801"/>
    </source>
</evidence>
<dbReference type="CDD" id="cd06530">
    <property type="entry name" value="S26_SPase_I"/>
    <property type="match status" value="1"/>
</dbReference>
<keyword evidence="11" id="KW-1185">Reference proteome</keyword>
<dbReference type="InterPro" id="IPR019533">
    <property type="entry name" value="Peptidase_S26"/>
</dbReference>
<feature type="region of interest" description="Disordered" evidence="8">
    <location>
        <begin position="1"/>
        <end position="51"/>
    </location>
</feature>
<comment type="similarity">
    <text evidence="3 7">Belongs to the peptidase S26 family.</text>
</comment>
<dbReference type="GO" id="GO:0009003">
    <property type="term" value="F:signal peptidase activity"/>
    <property type="evidence" value="ECO:0007669"/>
    <property type="project" value="UniProtKB-EC"/>
</dbReference>
<keyword evidence="7" id="KW-0645">Protease</keyword>
<dbReference type="HOGENOM" id="CLU_028723_0_0_11"/>
<organism evidence="10 11">
    <name type="scientific">Saccharomonospora azurea NA-128</name>
    <dbReference type="NCBI Taxonomy" id="882081"/>
    <lineage>
        <taxon>Bacteria</taxon>
        <taxon>Bacillati</taxon>
        <taxon>Actinomycetota</taxon>
        <taxon>Actinomycetes</taxon>
        <taxon>Pseudonocardiales</taxon>
        <taxon>Pseudonocardiaceae</taxon>
        <taxon>Saccharomonospora</taxon>
    </lineage>
</organism>
<protein>
    <recommendedName>
        <fullName evidence="4 7">Signal peptidase I</fullName>
        <ecNumber evidence="4 7">3.4.21.89</ecNumber>
    </recommendedName>
</protein>
<dbReference type="GO" id="GO:0005886">
    <property type="term" value="C:plasma membrane"/>
    <property type="evidence" value="ECO:0007669"/>
    <property type="project" value="UniProtKB-SubCell"/>
</dbReference>
<sequence length="326" mass="35123">MPSNAAEDEPNRPEDDGEKEASSHAASSESGSDGRPSSDDSGTAQAGSAKHKKQRSFWKELPILIVVALVLAFVIQQFIARVYMIPSGSMEQTLHGCPGCTPDRILVDKVTYRFADPGPGDVVVFRGPDAWVEDDPPSDSAGNPIASFFQNVGSAFGLAPPDERDFVKRIIATGGQTIECCDDENRVLVDGKPLDEPYIYWQGGEAEQRDFGPVTVPEDAVWVMGDNRNNSADSRFQGGGGERGAVPVDNIIGKARLIVLPPSRWDVVSDHNPQAVAEASAMSAPAWQQGLPLAAGALAAWPTLFVSRKAGAGVRRLLTRRFRRER</sequence>
<dbReference type="PROSITE" id="PS00761">
    <property type="entry name" value="SPASE_I_3"/>
    <property type="match status" value="1"/>
</dbReference>
<dbReference type="InterPro" id="IPR000223">
    <property type="entry name" value="Pept_S26A_signal_pept_1"/>
</dbReference>
<accession>H8GB68</accession>
<evidence type="ECO:0000256" key="7">
    <source>
        <dbReference type="RuleBase" id="RU362042"/>
    </source>
</evidence>
<feature type="compositionally biased region" description="Basic and acidic residues" evidence="8">
    <location>
        <begin position="9"/>
        <end position="22"/>
    </location>
</feature>
<dbReference type="GO" id="GO:0006465">
    <property type="term" value="P:signal peptide processing"/>
    <property type="evidence" value="ECO:0007669"/>
    <property type="project" value="InterPro"/>
</dbReference>
<feature type="transmembrane region" description="Helical" evidence="7">
    <location>
        <begin position="61"/>
        <end position="84"/>
    </location>
</feature>
<dbReference type="Proteomes" id="UP000004705">
    <property type="component" value="Chromosome"/>
</dbReference>
<dbReference type="PANTHER" id="PTHR43390">
    <property type="entry name" value="SIGNAL PEPTIDASE I"/>
    <property type="match status" value="1"/>
</dbReference>
<evidence type="ECO:0000256" key="2">
    <source>
        <dbReference type="ARBA" id="ARBA00004401"/>
    </source>
</evidence>
<proteinExistence type="inferred from homology"/>
<dbReference type="NCBIfam" id="TIGR02227">
    <property type="entry name" value="sigpep_I_bact"/>
    <property type="match status" value="1"/>
</dbReference>
<keyword evidence="5 7" id="KW-0378">Hydrolase</keyword>
<dbReference type="PRINTS" id="PR00727">
    <property type="entry name" value="LEADERPTASE"/>
</dbReference>